<feature type="domain" description="Pseudouridine synthase RsuA/RluA-like" evidence="10">
    <location>
        <begin position="10"/>
        <end position="168"/>
    </location>
</feature>
<dbReference type="InterPro" id="IPR006145">
    <property type="entry name" value="PsdUridine_synth_RsuA/RluA"/>
</dbReference>
<keyword evidence="1" id="KW-0819">tRNA processing</keyword>
<protein>
    <recommendedName>
        <fullName evidence="6">tRNA pseudouridine synthase C</fullName>
        <ecNumber evidence="5">5.4.99.26</ecNumber>
    </recommendedName>
    <alternativeName>
        <fullName evidence="8">tRNA pseudouridine(65) synthase</fullName>
    </alternativeName>
    <alternativeName>
        <fullName evidence="9">tRNA pseudouridylate synthase C</fullName>
    </alternativeName>
    <alternativeName>
        <fullName evidence="7">tRNA-uridine isomerase C</fullName>
    </alternativeName>
</protein>
<comment type="catalytic activity">
    <reaction evidence="3">
        <text>uridine(65) in tRNA = pseudouridine(65) in tRNA</text>
        <dbReference type="Rhea" id="RHEA:42536"/>
        <dbReference type="Rhea" id="RHEA-COMP:10103"/>
        <dbReference type="Rhea" id="RHEA-COMP:10104"/>
        <dbReference type="ChEBI" id="CHEBI:65314"/>
        <dbReference type="ChEBI" id="CHEBI:65315"/>
        <dbReference type="EC" id="5.4.99.26"/>
    </reaction>
</comment>
<keyword evidence="12" id="KW-1185">Reference proteome</keyword>
<proteinExistence type="predicted"/>
<dbReference type="PANTHER" id="PTHR21600:SF56">
    <property type="entry name" value="TRNA PSEUDOURIDINE SYNTHASE C"/>
    <property type="match status" value="1"/>
</dbReference>
<dbReference type="SUPFAM" id="SSF55120">
    <property type="entry name" value="Pseudouridine synthase"/>
    <property type="match status" value="1"/>
</dbReference>
<comment type="function">
    <text evidence="4">Responsible for synthesis of pseudouridine from uracil-65 in transfer RNAs.</text>
</comment>
<dbReference type="GO" id="GO:0003723">
    <property type="term" value="F:RNA binding"/>
    <property type="evidence" value="ECO:0007669"/>
    <property type="project" value="InterPro"/>
</dbReference>
<evidence type="ECO:0000256" key="8">
    <source>
        <dbReference type="ARBA" id="ARBA00041975"/>
    </source>
</evidence>
<dbReference type="InterPro" id="IPR050188">
    <property type="entry name" value="RluA_PseudoU_synthase"/>
</dbReference>
<organism evidence="11 12">
    <name type="scientific">Pseudothauera lacus</name>
    <dbReference type="NCBI Taxonomy" id="2136175"/>
    <lineage>
        <taxon>Bacteria</taxon>
        <taxon>Pseudomonadati</taxon>
        <taxon>Pseudomonadota</taxon>
        <taxon>Betaproteobacteria</taxon>
        <taxon>Rhodocyclales</taxon>
        <taxon>Zoogloeaceae</taxon>
        <taxon>Pseudothauera</taxon>
    </lineage>
</organism>
<dbReference type="InterPro" id="IPR020103">
    <property type="entry name" value="PsdUridine_synth_cat_dom_sf"/>
</dbReference>
<keyword evidence="2" id="KW-0413">Isomerase</keyword>
<evidence type="ECO:0000313" key="12">
    <source>
        <dbReference type="Proteomes" id="UP000241193"/>
    </source>
</evidence>
<evidence type="ECO:0000256" key="3">
    <source>
        <dbReference type="ARBA" id="ARBA00036607"/>
    </source>
</evidence>
<dbReference type="InterPro" id="IPR006224">
    <property type="entry name" value="PsdUridine_synth_RluA-like_CS"/>
</dbReference>
<evidence type="ECO:0000256" key="5">
    <source>
        <dbReference type="ARBA" id="ARBA00038943"/>
    </source>
</evidence>
<evidence type="ECO:0000256" key="9">
    <source>
        <dbReference type="ARBA" id="ARBA00043049"/>
    </source>
</evidence>
<dbReference type="EMBL" id="PZKC01000014">
    <property type="protein sequence ID" value="PTD95282.1"/>
    <property type="molecule type" value="Genomic_DNA"/>
</dbReference>
<dbReference type="PROSITE" id="PS01129">
    <property type="entry name" value="PSI_RLU"/>
    <property type="match status" value="1"/>
</dbReference>
<dbReference type="EC" id="5.4.99.26" evidence="5"/>
<dbReference type="RefSeq" id="WP_107494499.1">
    <property type="nucleotide sequence ID" value="NZ_PZKC01000014.1"/>
</dbReference>
<name>A0A2T4IBY5_9RHOO</name>
<dbReference type="GO" id="GO:0000455">
    <property type="term" value="P:enzyme-directed rRNA pseudouridine synthesis"/>
    <property type="evidence" value="ECO:0007669"/>
    <property type="project" value="TreeGrafter"/>
</dbReference>
<dbReference type="PANTHER" id="PTHR21600">
    <property type="entry name" value="MITOCHONDRIAL RNA PSEUDOURIDINE SYNTHASE"/>
    <property type="match status" value="1"/>
</dbReference>
<comment type="caution">
    <text evidence="11">The sequence shown here is derived from an EMBL/GenBank/DDBJ whole genome shotgun (WGS) entry which is preliminary data.</text>
</comment>
<dbReference type="Gene3D" id="3.30.2350.10">
    <property type="entry name" value="Pseudouridine synthase"/>
    <property type="match status" value="1"/>
</dbReference>
<dbReference type="Pfam" id="PF00849">
    <property type="entry name" value="PseudoU_synth_2"/>
    <property type="match status" value="1"/>
</dbReference>
<accession>A0A2T4IBY5</accession>
<dbReference type="OrthoDB" id="9785808at2"/>
<evidence type="ECO:0000256" key="6">
    <source>
        <dbReference type="ARBA" id="ARBA00040675"/>
    </source>
</evidence>
<dbReference type="AlphaFoldDB" id="A0A2T4IBY5"/>
<sequence>MLPILYRDEHLIAIHKPAGLLVHRSMIDRHETRFAVQLLRDQIGRRVYPAHRLDKGTSGVLLFAFEPAVVAHLGAAFEQRAVGKQYVAIVRGHPPAAGLIDHALSRQADEPGANDAQAPAQAALTRYRTLATTELPHRVDRYPSSRYALVELIPESGRRHQLRRHLKHIAHPIIGDATYGKGRHNRLFHTLFGCQRLLLACTALHLTHPLSGQALALCTPPDVDFMRVVDALGWTAALRRGLSGVIES</sequence>
<evidence type="ECO:0000259" key="10">
    <source>
        <dbReference type="Pfam" id="PF00849"/>
    </source>
</evidence>
<dbReference type="Proteomes" id="UP000241193">
    <property type="component" value="Unassembled WGS sequence"/>
</dbReference>
<dbReference type="GO" id="GO:0160149">
    <property type="term" value="F:tRNA pseudouridine(65) synthase activity"/>
    <property type="evidence" value="ECO:0007669"/>
    <property type="project" value="UniProtKB-EC"/>
</dbReference>
<evidence type="ECO:0000256" key="1">
    <source>
        <dbReference type="ARBA" id="ARBA00022694"/>
    </source>
</evidence>
<dbReference type="GO" id="GO:0008033">
    <property type="term" value="P:tRNA processing"/>
    <property type="evidence" value="ECO:0007669"/>
    <property type="project" value="UniProtKB-KW"/>
</dbReference>
<gene>
    <name evidence="11" type="ORF">C8261_14770</name>
</gene>
<evidence type="ECO:0000256" key="4">
    <source>
        <dbReference type="ARBA" id="ARBA00037670"/>
    </source>
</evidence>
<evidence type="ECO:0000256" key="7">
    <source>
        <dbReference type="ARBA" id="ARBA00041803"/>
    </source>
</evidence>
<evidence type="ECO:0000313" key="11">
    <source>
        <dbReference type="EMBL" id="PTD95282.1"/>
    </source>
</evidence>
<evidence type="ECO:0000256" key="2">
    <source>
        <dbReference type="ARBA" id="ARBA00023235"/>
    </source>
</evidence>
<reference evidence="11 12" key="1">
    <citation type="submission" date="2018-03" db="EMBL/GenBank/DDBJ databases">
        <authorList>
            <person name="Keele B.F."/>
        </authorList>
    </citation>
    <scope>NUCLEOTIDE SEQUENCE [LARGE SCALE GENOMIC DNA]</scope>
    <source>
        <strain evidence="11 12">D20</strain>
    </source>
</reference>
<reference evidence="11 12" key="2">
    <citation type="submission" date="2018-04" db="EMBL/GenBank/DDBJ databases">
        <title>Thauera lacus sp. nov., isolated from an saline lake in Inner Mongolia, China.</title>
        <authorList>
            <person name="Liang Q.-Y."/>
        </authorList>
    </citation>
    <scope>NUCLEOTIDE SEQUENCE [LARGE SCALE GENOMIC DNA]</scope>
    <source>
        <strain evidence="11 12">D20</strain>
    </source>
</reference>